<evidence type="ECO:0000313" key="3">
    <source>
        <dbReference type="Proteomes" id="UP001515480"/>
    </source>
</evidence>
<evidence type="ECO:0000313" key="2">
    <source>
        <dbReference type="EMBL" id="KAL1519332.1"/>
    </source>
</evidence>
<dbReference type="AlphaFoldDB" id="A0AB34JDQ8"/>
<accession>A0AB34JDQ8</accession>
<gene>
    <name evidence="2" type="ORF">AB1Y20_022858</name>
</gene>
<name>A0AB34JDQ8_PRYPA</name>
<dbReference type="EMBL" id="JBGBPQ010000009">
    <property type="protein sequence ID" value="KAL1519332.1"/>
    <property type="molecule type" value="Genomic_DNA"/>
</dbReference>
<evidence type="ECO:0008006" key="4">
    <source>
        <dbReference type="Google" id="ProtNLM"/>
    </source>
</evidence>
<reference evidence="2 3" key="1">
    <citation type="journal article" date="2024" name="Science">
        <title>Giant polyketide synthase enzymes in the biosynthesis of giant marine polyether toxins.</title>
        <authorList>
            <person name="Fallon T.R."/>
            <person name="Shende V.V."/>
            <person name="Wierzbicki I.H."/>
            <person name="Pendleton A.L."/>
            <person name="Watervoot N.F."/>
            <person name="Auber R.P."/>
            <person name="Gonzalez D.J."/>
            <person name="Wisecaver J.H."/>
            <person name="Moore B.S."/>
        </authorList>
    </citation>
    <scope>NUCLEOTIDE SEQUENCE [LARGE SCALE GENOMIC DNA]</scope>
    <source>
        <strain evidence="2 3">12B1</strain>
    </source>
</reference>
<dbReference type="PANTHER" id="PTHR35709">
    <property type="entry name" value="PROTEIN PROTON GRADIENT REGULATION 5, CHLOROPLASTIC"/>
    <property type="match status" value="1"/>
</dbReference>
<protein>
    <recommendedName>
        <fullName evidence="4">PS II complex 12 kDa extrinsic protein</fullName>
    </recommendedName>
</protein>
<feature type="chain" id="PRO_5044235457" description="PS II complex 12 kDa extrinsic protein" evidence="1">
    <location>
        <begin position="19"/>
        <end position="113"/>
    </location>
</feature>
<dbReference type="PANTHER" id="PTHR35709:SF1">
    <property type="entry name" value="PROTEIN PROTON GRADIENT REGULATION 5, CHLOROPLASTIC"/>
    <property type="match status" value="1"/>
</dbReference>
<dbReference type="Proteomes" id="UP001515480">
    <property type="component" value="Unassembled WGS sequence"/>
</dbReference>
<organism evidence="2 3">
    <name type="scientific">Prymnesium parvum</name>
    <name type="common">Toxic golden alga</name>
    <dbReference type="NCBI Taxonomy" id="97485"/>
    <lineage>
        <taxon>Eukaryota</taxon>
        <taxon>Haptista</taxon>
        <taxon>Haptophyta</taxon>
        <taxon>Prymnesiophyceae</taxon>
        <taxon>Prymnesiales</taxon>
        <taxon>Prymnesiaceae</taxon>
        <taxon>Prymnesium</taxon>
    </lineage>
</organism>
<evidence type="ECO:0000256" key="1">
    <source>
        <dbReference type="SAM" id="SignalP"/>
    </source>
</evidence>
<sequence length="113" mass="11967">MRAATSFLVLMAASGAGALLMPTSAPGRVAAPRVHASPQMMGKMAQDGPFTPIVLAAKVVLGDKLLNKIRGKAISYHSQFISEFCYDFGVPNKMRGALIKKAKTTGDRLGFLS</sequence>
<keyword evidence="3" id="KW-1185">Reference proteome</keyword>
<dbReference type="GO" id="GO:0009644">
    <property type="term" value="P:response to high light intensity"/>
    <property type="evidence" value="ECO:0007669"/>
    <property type="project" value="InterPro"/>
</dbReference>
<feature type="signal peptide" evidence="1">
    <location>
        <begin position="1"/>
        <end position="18"/>
    </location>
</feature>
<proteinExistence type="predicted"/>
<keyword evidence="1" id="KW-0732">Signal</keyword>
<dbReference type="InterPro" id="IPR037497">
    <property type="entry name" value="PGR5"/>
</dbReference>
<comment type="caution">
    <text evidence="2">The sequence shown here is derived from an EMBL/GenBank/DDBJ whole genome shotgun (WGS) entry which is preliminary data.</text>
</comment>
<dbReference type="GO" id="GO:0009773">
    <property type="term" value="P:photosynthetic electron transport in photosystem I"/>
    <property type="evidence" value="ECO:0007669"/>
    <property type="project" value="InterPro"/>
</dbReference>